<organism evidence="1 2">
    <name type="scientific">Aspergillus calidoustus</name>
    <dbReference type="NCBI Taxonomy" id="454130"/>
    <lineage>
        <taxon>Eukaryota</taxon>
        <taxon>Fungi</taxon>
        <taxon>Dikarya</taxon>
        <taxon>Ascomycota</taxon>
        <taxon>Pezizomycotina</taxon>
        <taxon>Eurotiomycetes</taxon>
        <taxon>Eurotiomycetidae</taxon>
        <taxon>Eurotiales</taxon>
        <taxon>Aspergillaceae</taxon>
        <taxon>Aspergillus</taxon>
        <taxon>Aspergillus subgen. Nidulantes</taxon>
    </lineage>
</organism>
<dbReference type="OrthoDB" id="10517723at2759"/>
<dbReference type="AlphaFoldDB" id="A0A0U5G7P1"/>
<proteinExistence type="predicted"/>
<dbReference type="EMBL" id="CDMC01000008">
    <property type="protein sequence ID" value="CEL06957.1"/>
    <property type="molecule type" value="Genomic_DNA"/>
</dbReference>
<evidence type="ECO:0000313" key="1">
    <source>
        <dbReference type="EMBL" id="CEL06957.1"/>
    </source>
</evidence>
<dbReference type="Proteomes" id="UP000054771">
    <property type="component" value="Unassembled WGS sequence"/>
</dbReference>
<reference evidence="2" key="1">
    <citation type="journal article" date="2016" name="Genome Announc.">
        <title>Draft genome sequences of fungus Aspergillus calidoustus.</title>
        <authorList>
            <person name="Horn F."/>
            <person name="Linde J."/>
            <person name="Mattern D.J."/>
            <person name="Walther G."/>
            <person name="Guthke R."/>
            <person name="Scherlach K."/>
            <person name="Martin K."/>
            <person name="Brakhage A.A."/>
            <person name="Petzke L."/>
            <person name="Valiante V."/>
        </authorList>
    </citation>
    <scope>NUCLEOTIDE SEQUENCE [LARGE SCALE GENOMIC DNA]</scope>
    <source>
        <strain evidence="2">SF006504</strain>
    </source>
</reference>
<protein>
    <submittedName>
        <fullName evidence="1">Uncharacterized protein</fullName>
    </submittedName>
</protein>
<dbReference type="STRING" id="454130.A0A0U5G7P1"/>
<gene>
    <name evidence="1" type="ORF">ASPCAL10124</name>
</gene>
<sequence length="279" mass="31638">MLTEVRSLQRHSSSLSLASGSITMKRGPESFSWAAFREHLSTHLEQQAAHTTRAELIRSNQEFLNTIPDDDDDDDDNLPRLPASEITYQDLKDIFNLHEDLERDLVEIPDAGRFHVPESLEREMTKELGALAHGSKNNLRPCSPIFTPETYLTVEVSHKRMRKNVTADADCSVLYTKHETAPCLVLLEAPSLDSLSMRLVECLTYMAMVQAMGKRQGGQNTAIFGLVSDGRDIVFLEIGNDTKWCQWRPHRAWGPKTKDKIYTVLRLIIRDTMMGSSHQ</sequence>
<evidence type="ECO:0000313" key="2">
    <source>
        <dbReference type="Proteomes" id="UP000054771"/>
    </source>
</evidence>
<accession>A0A0U5G7P1</accession>
<name>A0A0U5G7P1_ASPCI</name>
<keyword evidence="2" id="KW-1185">Reference proteome</keyword>